<keyword evidence="4" id="KW-1185">Reference proteome</keyword>
<feature type="transmembrane region" description="Helical" evidence="2">
    <location>
        <begin position="12"/>
        <end position="39"/>
    </location>
</feature>
<evidence type="ECO:0000313" key="4">
    <source>
        <dbReference type="Proteomes" id="UP001597497"/>
    </source>
</evidence>
<gene>
    <name evidence="3" type="primary">spoIIP</name>
    <name evidence="3" type="ORF">ACFSUC_08235</name>
</gene>
<organism evidence="3 4">
    <name type="scientific">Marinicrinis sediminis</name>
    <dbReference type="NCBI Taxonomy" id="1652465"/>
    <lineage>
        <taxon>Bacteria</taxon>
        <taxon>Bacillati</taxon>
        <taxon>Bacillota</taxon>
        <taxon>Bacilli</taxon>
        <taxon>Bacillales</taxon>
        <taxon>Paenibacillaceae</taxon>
    </lineage>
</organism>
<sequence length="422" mass="47036">MKPYPSMKPSTLVMFLKLFFSLAVITTTILLFVGIGGMIQTKMVTSPISSMQGLTAEVSSKFFLDMVALEVPGMDKEEESSTFSQKNVSHFLFRFVTSINPADPKTLLAREIPGLDREQTILLRKGTNQKEIALPQDYTPSREVVTEGVPDLPNLSDPSGTQQEGERDGISTPTPPNQQEGGTTKEPAIPQKPEAQPDPAPPVKRAFIYHSHNRESWVTELEGVTDFSDAFDSETNITLVGKRLAEKLEERGVGTVHSETDYPAKETGFNYNFSYKYSKKSVQEAFVTHPDLAYFFDIHRDAQKRDLTTATIEGVDYAQVYFIIGYKNPNWKENETFANDIHERLESEYPGLSRGIYAKDGSSGHGEYNQSFSPHSLLIEVGGPENTLEESYRTADILAEVIADLYWKAESVQAVAMDTTSN</sequence>
<evidence type="ECO:0000313" key="3">
    <source>
        <dbReference type="EMBL" id="MFD2671591.1"/>
    </source>
</evidence>
<name>A0ABW5R9Z8_9BACL</name>
<dbReference type="NCBIfam" id="TIGR02867">
    <property type="entry name" value="spore_II_P"/>
    <property type="match status" value="1"/>
</dbReference>
<dbReference type="EMBL" id="JBHUMM010000013">
    <property type="protein sequence ID" value="MFD2671591.1"/>
    <property type="molecule type" value="Genomic_DNA"/>
</dbReference>
<feature type="region of interest" description="Disordered" evidence="1">
    <location>
        <begin position="132"/>
        <end position="203"/>
    </location>
</feature>
<keyword evidence="2" id="KW-0812">Transmembrane</keyword>
<comment type="caution">
    <text evidence="3">The sequence shown here is derived from an EMBL/GenBank/DDBJ whole genome shotgun (WGS) entry which is preliminary data.</text>
</comment>
<proteinExistence type="predicted"/>
<dbReference type="RefSeq" id="WP_379929066.1">
    <property type="nucleotide sequence ID" value="NZ_JBHUMM010000013.1"/>
</dbReference>
<dbReference type="Proteomes" id="UP001597497">
    <property type="component" value="Unassembled WGS sequence"/>
</dbReference>
<dbReference type="InterPro" id="IPR010897">
    <property type="entry name" value="Spore_II_P"/>
</dbReference>
<keyword evidence="2" id="KW-1133">Transmembrane helix</keyword>
<protein>
    <submittedName>
        <fullName evidence="3">Stage II sporulation protein P</fullName>
    </submittedName>
</protein>
<keyword evidence="2" id="KW-0472">Membrane</keyword>
<evidence type="ECO:0000256" key="2">
    <source>
        <dbReference type="SAM" id="Phobius"/>
    </source>
</evidence>
<reference evidence="4" key="1">
    <citation type="journal article" date="2019" name="Int. J. Syst. Evol. Microbiol.">
        <title>The Global Catalogue of Microorganisms (GCM) 10K type strain sequencing project: providing services to taxonomists for standard genome sequencing and annotation.</title>
        <authorList>
            <consortium name="The Broad Institute Genomics Platform"/>
            <consortium name="The Broad Institute Genome Sequencing Center for Infectious Disease"/>
            <person name="Wu L."/>
            <person name="Ma J."/>
        </authorList>
    </citation>
    <scope>NUCLEOTIDE SEQUENCE [LARGE SCALE GENOMIC DNA]</scope>
    <source>
        <strain evidence="4">KCTC 33676</strain>
    </source>
</reference>
<dbReference type="Pfam" id="PF07454">
    <property type="entry name" value="SpoIIP"/>
    <property type="match status" value="1"/>
</dbReference>
<evidence type="ECO:0000256" key="1">
    <source>
        <dbReference type="SAM" id="MobiDB-lite"/>
    </source>
</evidence>
<accession>A0ABW5R9Z8</accession>